<dbReference type="PANTHER" id="PTHR30204:SF0">
    <property type="entry name" value="REDOX-SENSITIVE TRANSCRIPTIONAL ACTIVATOR SOXR"/>
    <property type="match status" value="1"/>
</dbReference>
<evidence type="ECO:0000256" key="4">
    <source>
        <dbReference type="ARBA" id="ARBA00023004"/>
    </source>
</evidence>
<dbReference type="PROSITE" id="PS00552">
    <property type="entry name" value="HTH_MERR_1"/>
    <property type="match status" value="1"/>
</dbReference>
<dbReference type="InterPro" id="IPR015358">
    <property type="entry name" value="Tscrpt_reg_MerR_DNA-bd"/>
</dbReference>
<keyword evidence="2" id="KW-0001">2Fe-2S</keyword>
<dbReference type="InterPro" id="IPR047057">
    <property type="entry name" value="MerR_fam"/>
</dbReference>
<evidence type="ECO:0000259" key="9">
    <source>
        <dbReference type="PROSITE" id="PS50937"/>
    </source>
</evidence>
<reference evidence="10 11" key="1">
    <citation type="submission" date="2020-08" db="EMBL/GenBank/DDBJ databases">
        <title>Genomic Encyclopedia of Type Strains, Phase III (KMG-III): the genomes of soil and plant-associated and newly described type strains.</title>
        <authorList>
            <person name="Whitman W."/>
        </authorList>
    </citation>
    <scope>NUCLEOTIDE SEQUENCE [LARGE SCALE GENOMIC DNA]</scope>
    <source>
        <strain evidence="10 11">CECT 5995</strain>
    </source>
</reference>
<dbReference type="Pfam" id="PF00376">
    <property type="entry name" value="MerR"/>
    <property type="match status" value="1"/>
</dbReference>
<protein>
    <recommendedName>
        <fullName evidence="1">Redox-sensitive transcriptional activator SoxR</fullName>
    </recommendedName>
</protein>
<evidence type="ECO:0000256" key="6">
    <source>
        <dbReference type="ARBA" id="ARBA00023015"/>
    </source>
</evidence>
<dbReference type="CDD" id="cd01110">
    <property type="entry name" value="HTH_SoxR"/>
    <property type="match status" value="1"/>
</dbReference>
<evidence type="ECO:0000256" key="7">
    <source>
        <dbReference type="ARBA" id="ARBA00023125"/>
    </source>
</evidence>
<dbReference type="PROSITE" id="PS50937">
    <property type="entry name" value="HTH_MERR_2"/>
    <property type="match status" value="1"/>
</dbReference>
<dbReference type="InterPro" id="IPR000551">
    <property type="entry name" value="MerR-type_HTH_dom"/>
</dbReference>
<organism evidence="10 11">
    <name type="scientific">Halomonas organivorans</name>
    <dbReference type="NCBI Taxonomy" id="257772"/>
    <lineage>
        <taxon>Bacteria</taxon>
        <taxon>Pseudomonadati</taxon>
        <taxon>Pseudomonadota</taxon>
        <taxon>Gammaproteobacteria</taxon>
        <taxon>Oceanospirillales</taxon>
        <taxon>Halomonadaceae</taxon>
        <taxon>Halomonas</taxon>
    </lineage>
</organism>
<sequence>MVSRGKHRIRQEFSVGEVASRSGVAISTLHFYEGKGLIRSWRNQANHRRYYRDVLRRIAVIKVAQRAGIPLVTIREALAELPDQRTPTAEDWKRLSSQWKAELDTRITKLTELRDQLGGCIGCGCLSMEDCPLRNPWDELSERGAGPQLLD</sequence>
<dbReference type="Proteomes" id="UP000525987">
    <property type="component" value="Unassembled WGS sequence"/>
</dbReference>
<dbReference type="Gene3D" id="1.10.1660.10">
    <property type="match status" value="1"/>
</dbReference>
<dbReference type="GO" id="GO:0046872">
    <property type="term" value="F:metal ion binding"/>
    <property type="evidence" value="ECO:0007669"/>
    <property type="project" value="UniProtKB-KW"/>
</dbReference>
<feature type="domain" description="HTH merR-type" evidence="9">
    <location>
        <begin position="12"/>
        <end position="80"/>
    </location>
</feature>
<keyword evidence="3" id="KW-0479">Metal-binding</keyword>
<dbReference type="GO" id="GO:0006979">
    <property type="term" value="P:response to oxidative stress"/>
    <property type="evidence" value="ECO:0007669"/>
    <property type="project" value="InterPro"/>
</dbReference>
<dbReference type="InterPro" id="IPR009061">
    <property type="entry name" value="DNA-bd_dom_put_sf"/>
</dbReference>
<dbReference type="PANTHER" id="PTHR30204">
    <property type="entry name" value="REDOX-CYCLING DRUG-SENSING TRANSCRIPTIONAL ACTIVATOR SOXR"/>
    <property type="match status" value="1"/>
</dbReference>
<evidence type="ECO:0000256" key="2">
    <source>
        <dbReference type="ARBA" id="ARBA00022714"/>
    </source>
</evidence>
<dbReference type="InterPro" id="IPR010211">
    <property type="entry name" value="Redox-sen_tscrpt-act_SoxR"/>
</dbReference>
<dbReference type="GO" id="GO:0003700">
    <property type="term" value="F:DNA-binding transcription factor activity"/>
    <property type="evidence" value="ECO:0007669"/>
    <property type="project" value="InterPro"/>
</dbReference>
<dbReference type="GO" id="GO:0051537">
    <property type="term" value="F:2 iron, 2 sulfur cluster binding"/>
    <property type="evidence" value="ECO:0007669"/>
    <property type="project" value="UniProtKB-KW"/>
</dbReference>
<evidence type="ECO:0000256" key="1">
    <source>
        <dbReference type="ARBA" id="ARBA00014474"/>
    </source>
</evidence>
<dbReference type="GO" id="GO:0003677">
    <property type="term" value="F:DNA binding"/>
    <property type="evidence" value="ECO:0007669"/>
    <property type="project" value="UniProtKB-KW"/>
</dbReference>
<name>A0A7W5C025_9GAMM</name>
<keyword evidence="7" id="KW-0238">DNA-binding</keyword>
<keyword evidence="5" id="KW-0411">Iron-sulfur</keyword>
<accession>A0A7W5C025</accession>
<dbReference type="SUPFAM" id="SSF46955">
    <property type="entry name" value="Putative DNA-binding domain"/>
    <property type="match status" value="1"/>
</dbReference>
<dbReference type="SMART" id="SM00422">
    <property type="entry name" value="HTH_MERR"/>
    <property type="match status" value="1"/>
</dbReference>
<evidence type="ECO:0000256" key="5">
    <source>
        <dbReference type="ARBA" id="ARBA00023014"/>
    </source>
</evidence>
<evidence type="ECO:0000313" key="11">
    <source>
        <dbReference type="Proteomes" id="UP000525987"/>
    </source>
</evidence>
<evidence type="ECO:0000256" key="8">
    <source>
        <dbReference type="ARBA" id="ARBA00023163"/>
    </source>
</evidence>
<keyword evidence="11" id="KW-1185">Reference proteome</keyword>
<dbReference type="EMBL" id="JACHXM010000020">
    <property type="protein sequence ID" value="MBB3142345.1"/>
    <property type="molecule type" value="Genomic_DNA"/>
</dbReference>
<evidence type="ECO:0000313" key="10">
    <source>
        <dbReference type="EMBL" id="MBB3142345.1"/>
    </source>
</evidence>
<keyword evidence="6" id="KW-0805">Transcription regulation</keyword>
<dbReference type="PRINTS" id="PR00040">
    <property type="entry name" value="HTHMERR"/>
</dbReference>
<evidence type="ECO:0000256" key="3">
    <source>
        <dbReference type="ARBA" id="ARBA00022723"/>
    </source>
</evidence>
<keyword evidence="4" id="KW-0408">Iron</keyword>
<keyword evidence="8" id="KW-0804">Transcription</keyword>
<dbReference type="Pfam" id="PF09278">
    <property type="entry name" value="MerR-DNA-bind"/>
    <property type="match status" value="1"/>
</dbReference>
<comment type="caution">
    <text evidence="10">The sequence shown here is derived from an EMBL/GenBank/DDBJ whole genome shotgun (WGS) entry which is preliminary data.</text>
</comment>
<gene>
    <name evidence="10" type="ORF">FHR96_003234</name>
</gene>
<proteinExistence type="predicted"/>
<dbReference type="NCBIfam" id="TIGR01950">
    <property type="entry name" value="SoxR"/>
    <property type="match status" value="1"/>
</dbReference>
<dbReference type="RefSeq" id="WP_183388720.1">
    <property type="nucleotide sequence ID" value="NZ_JACHXM010000020.1"/>
</dbReference>
<dbReference type="AlphaFoldDB" id="A0A7W5C025"/>